<dbReference type="GO" id="GO:0004654">
    <property type="term" value="F:polyribonucleotide nucleotidyltransferase activity"/>
    <property type="evidence" value="ECO:0007669"/>
    <property type="project" value="UniProtKB-UniRule"/>
</dbReference>
<dbReference type="SMART" id="SM00322">
    <property type="entry name" value="KH"/>
    <property type="match status" value="1"/>
</dbReference>
<dbReference type="GO" id="GO:0006396">
    <property type="term" value="P:RNA processing"/>
    <property type="evidence" value="ECO:0007669"/>
    <property type="project" value="InterPro"/>
</dbReference>
<dbReference type="SUPFAM" id="SSF46915">
    <property type="entry name" value="Polynucleotide phosphorylase/guanosine pentaphosphate synthase (PNPase/GPSI), domain 3"/>
    <property type="match status" value="1"/>
</dbReference>
<dbReference type="RefSeq" id="WP_272000490.1">
    <property type="nucleotide sequence ID" value="NZ_JAQLXO010000001.1"/>
</dbReference>
<keyword evidence="3 9" id="KW-0963">Cytoplasm</keyword>
<evidence type="ECO:0000256" key="6">
    <source>
        <dbReference type="ARBA" id="ARBA00022723"/>
    </source>
</evidence>
<comment type="cofactor">
    <cofactor evidence="9">
        <name>Mg(2+)</name>
        <dbReference type="ChEBI" id="CHEBI:18420"/>
    </cofactor>
</comment>
<proteinExistence type="inferred from homology"/>
<dbReference type="Proteomes" id="UP001212981">
    <property type="component" value="Unassembled WGS sequence"/>
</dbReference>
<feature type="region of interest" description="Disordered" evidence="10">
    <location>
        <begin position="698"/>
        <end position="717"/>
    </location>
</feature>
<dbReference type="Pfam" id="PF01138">
    <property type="entry name" value="RNase_PH"/>
    <property type="match status" value="2"/>
</dbReference>
<dbReference type="InterPro" id="IPR036345">
    <property type="entry name" value="ExoRNase_PH_dom2_sf"/>
</dbReference>
<dbReference type="SUPFAM" id="SSF50249">
    <property type="entry name" value="Nucleic acid-binding proteins"/>
    <property type="match status" value="1"/>
</dbReference>
<keyword evidence="4 9" id="KW-0808">Transferase</keyword>
<dbReference type="EMBL" id="JAQLXO010000001">
    <property type="protein sequence ID" value="MDB7981214.1"/>
    <property type="molecule type" value="Genomic_DNA"/>
</dbReference>
<dbReference type="PIRSF" id="PIRSF005499">
    <property type="entry name" value="PNPase"/>
    <property type="match status" value="1"/>
</dbReference>
<dbReference type="CDD" id="cd04472">
    <property type="entry name" value="S1_PNPase"/>
    <property type="match status" value="1"/>
</dbReference>
<dbReference type="NCBIfam" id="TIGR03591">
    <property type="entry name" value="polynuc_phos"/>
    <property type="match status" value="1"/>
</dbReference>
<dbReference type="InterPro" id="IPR020568">
    <property type="entry name" value="Ribosomal_Su5_D2-typ_SF"/>
</dbReference>
<dbReference type="Pfam" id="PF03725">
    <property type="entry name" value="RNase_PH_C"/>
    <property type="match status" value="2"/>
</dbReference>
<keyword evidence="6 9" id="KW-0479">Metal-binding</keyword>
<dbReference type="FunFam" id="3.30.230.70:FF:000001">
    <property type="entry name" value="Polyribonucleotide nucleotidyltransferase"/>
    <property type="match status" value="1"/>
</dbReference>
<keyword evidence="5 9" id="KW-0548">Nucleotidyltransferase</keyword>
<dbReference type="InterPro" id="IPR012162">
    <property type="entry name" value="PNPase"/>
</dbReference>
<dbReference type="AlphaFoldDB" id="A0AAW6CKR6"/>
<dbReference type="GO" id="GO:0000175">
    <property type="term" value="F:3'-5'-RNA exonuclease activity"/>
    <property type="evidence" value="ECO:0007669"/>
    <property type="project" value="TreeGrafter"/>
</dbReference>
<feature type="compositionally biased region" description="Basic and acidic residues" evidence="10">
    <location>
        <begin position="703"/>
        <end position="717"/>
    </location>
</feature>
<dbReference type="PROSITE" id="PS50084">
    <property type="entry name" value="KH_TYPE_1"/>
    <property type="match status" value="1"/>
</dbReference>
<evidence type="ECO:0000313" key="12">
    <source>
        <dbReference type="EMBL" id="MDB7981214.1"/>
    </source>
</evidence>
<dbReference type="Gene3D" id="3.30.230.70">
    <property type="entry name" value="GHMP Kinase, N-terminal domain"/>
    <property type="match status" value="2"/>
</dbReference>
<comment type="similarity">
    <text evidence="2 9">Belongs to the polyribonucleotide nucleotidyltransferase family.</text>
</comment>
<dbReference type="GO" id="GO:0000287">
    <property type="term" value="F:magnesium ion binding"/>
    <property type="evidence" value="ECO:0007669"/>
    <property type="project" value="UniProtKB-UniRule"/>
</dbReference>
<comment type="subcellular location">
    <subcellularLocation>
        <location evidence="1 9">Cytoplasm</location>
    </subcellularLocation>
</comment>
<dbReference type="FunFam" id="3.30.1370.10:FF:000001">
    <property type="entry name" value="Polyribonucleotide nucleotidyltransferase"/>
    <property type="match status" value="1"/>
</dbReference>
<comment type="function">
    <text evidence="9">Involved in mRNA degradation. Catalyzes the phosphorolysis of single-stranded polyribonucleotides processively in the 3'- to 5'-direction.</text>
</comment>
<dbReference type="SUPFAM" id="SSF54791">
    <property type="entry name" value="Eukaryotic type KH-domain (KH-domain type I)"/>
    <property type="match status" value="1"/>
</dbReference>
<dbReference type="InterPro" id="IPR015848">
    <property type="entry name" value="PNPase_PH_RNA-bd_bac/org-type"/>
</dbReference>
<dbReference type="EC" id="2.7.7.8" evidence="9"/>
<dbReference type="FunFam" id="3.30.230.70:FF:000002">
    <property type="entry name" value="Polyribonucleotide nucleotidyltransferase"/>
    <property type="match status" value="1"/>
</dbReference>
<keyword evidence="7 9" id="KW-0460">Magnesium</keyword>
<dbReference type="SMART" id="SM00316">
    <property type="entry name" value="S1"/>
    <property type="match status" value="1"/>
</dbReference>
<feature type="binding site" evidence="9">
    <location>
        <position position="499"/>
    </location>
    <ligand>
        <name>Mg(2+)</name>
        <dbReference type="ChEBI" id="CHEBI:18420"/>
    </ligand>
</feature>
<evidence type="ECO:0000256" key="5">
    <source>
        <dbReference type="ARBA" id="ARBA00022695"/>
    </source>
</evidence>
<dbReference type="PANTHER" id="PTHR11252:SF0">
    <property type="entry name" value="POLYRIBONUCLEOTIDE NUCLEOTIDYLTRANSFERASE 1, MITOCHONDRIAL"/>
    <property type="match status" value="1"/>
</dbReference>
<dbReference type="CDD" id="cd11364">
    <property type="entry name" value="RNase_PH_PNPase_2"/>
    <property type="match status" value="1"/>
</dbReference>
<dbReference type="InterPro" id="IPR027408">
    <property type="entry name" value="PNPase/RNase_PH_dom_sf"/>
</dbReference>
<evidence type="ECO:0000256" key="10">
    <source>
        <dbReference type="SAM" id="MobiDB-lite"/>
    </source>
</evidence>
<name>A0AAW6CKR6_9FIRM</name>
<dbReference type="GO" id="GO:0003723">
    <property type="term" value="F:RNA binding"/>
    <property type="evidence" value="ECO:0007669"/>
    <property type="project" value="UniProtKB-UniRule"/>
</dbReference>
<dbReference type="Pfam" id="PF00013">
    <property type="entry name" value="KH_1"/>
    <property type="match status" value="1"/>
</dbReference>
<keyword evidence="8 9" id="KW-0694">RNA-binding</keyword>
<dbReference type="InterPro" id="IPR036456">
    <property type="entry name" value="PNPase_PH_RNA-bd_sf"/>
</dbReference>
<dbReference type="HAMAP" id="MF_01595">
    <property type="entry name" value="PNPase"/>
    <property type="match status" value="1"/>
</dbReference>
<feature type="domain" description="S1 motif" evidence="11">
    <location>
        <begin position="630"/>
        <end position="698"/>
    </location>
</feature>
<organism evidence="12 13">
    <name type="scientific">Faecalicoccus pleomorphus</name>
    <dbReference type="NCBI Taxonomy" id="1323"/>
    <lineage>
        <taxon>Bacteria</taxon>
        <taxon>Bacillati</taxon>
        <taxon>Bacillota</taxon>
        <taxon>Erysipelotrichia</taxon>
        <taxon>Erysipelotrichales</taxon>
        <taxon>Erysipelotrichaceae</taxon>
        <taxon>Faecalicoccus</taxon>
    </lineage>
</organism>
<dbReference type="Gene3D" id="2.40.50.140">
    <property type="entry name" value="Nucleic acid-binding proteins"/>
    <property type="match status" value="1"/>
</dbReference>
<evidence type="ECO:0000256" key="4">
    <source>
        <dbReference type="ARBA" id="ARBA00022679"/>
    </source>
</evidence>
<dbReference type="GO" id="GO:0006402">
    <property type="term" value="P:mRNA catabolic process"/>
    <property type="evidence" value="ECO:0007669"/>
    <property type="project" value="UniProtKB-UniRule"/>
</dbReference>
<dbReference type="NCBIfam" id="NF008805">
    <property type="entry name" value="PRK11824.1"/>
    <property type="match status" value="1"/>
</dbReference>
<evidence type="ECO:0000256" key="3">
    <source>
        <dbReference type="ARBA" id="ARBA00022490"/>
    </source>
</evidence>
<evidence type="ECO:0000256" key="1">
    <source>
        <dbReference type="ARBA" id="ARBA00004496"/>
    </source>
</evidence>
<evidence type="ECO:0000256" key="7">
    <source>
        <dbReference type="ARBA" id="ARBA00022842"/>
    </source>
</evidence>
<dbReference type="CDD" id="cd02393">
    <property type="entry name" value="KH-I_PNPase"/>
    <property type="match status" value="1"/>
</dbReference>
<dbReference type="PANTHER" id="PTHR11252">
    <property type="entry name" value="POLYRIBONUCLEOTIDE NUCLEOTIDYLTRANSFERASE"/>
    <property type="match status" value="1"/>
</dbReference>
<evidence type="ECO:0000259" key="11">
    <source>
        <dbReference type="PROSITE" id="PS50126"/>
    </source>
</evidence>
<sequence>MAKQEFHLDFCGRGITVETGEIAKQADGAVIVRYGDTVTLSTACASNQAKEGIDFFPLTVSFEEKLYSVGKIPGGFLRREGRPSEHATLTARMIDRPIRPLFAEGFRNEVQVVNTVLSVDQDYSPEMSAMFGASLALCISDIPFNGPIAGVKVGRVNGELICNPTVEQAAASDIDLTVAGTSQALNMVEAGAKEVSEEDMLQALMFGHEQIKKLCAFQEEIVKACGKEKREVALYAVDEALDKEIRENFEAKIREAVSIKEKLERYGKIDELTEEAVEMISAKEYNSEKELNNVAKQTKEICRGIEADEVRRLIIEDKVRPDGRAIDEIRPLNSQVDLLPRVHGSALFTRGETQVLSTTTLGAINENQIIDDLTEVEAKRFMHHYNFPPYCVGETGRMGSPGRREIGHGALGERALLQVLPSLDEFPYTIRTVADVMESNGSSSQASICAGTMSLMAAGVPIKAPVAGIAMGLIMDDNSGKYTVLTDIQGMEDHFGDMDFKVAGTTKGITALQMDIKVTGITKDIFEEALAQAHKARLEILDNMLACIPEPRKELSPYAPKIAMMNIDPDKIKDVIGPGGKMINEIIAACDNVKIDIDDDGKVVIYHHDYDTINKAKEMISNIVREAKVGDVYTATVVRIEKFGAFVNLFGNTDGLLHISKISHHRVEKVEDVLKIGDTIDVKVTEIDNKGRINVSAKALLPKPKEEPKKEQKEESN</sequence>
<dbReference type="InterPro" id="IPR015847">
    <property type="entry name" value="ExoRNase_PH_dom2"/>
</dbReference>
<accession>A0AAW6CKR6</accession>
<evidence type="ECO:0000256" key="9">
    <source>
        <dbReference type="HAMAP-Rule" id="MF_01595"/>
    </source>
</evidence>
<dbReference type="InterPro" id="IPR004088">
    <property type="entry name" value="KH_dom_type_1"/>
</dbReference>
<dbReference type="PROSITE" id="PS50126">
    <property type="entry name" value="S1"/>
    <property type="match status" value="1"/>
</dbReference>
<dbReference type="SUPFAM" id="SSF54211">
    <property type="entry name" value="Ribosomal protein S5 domain 2-like"/>
    <property type="match status" value="2"/>
</dbReference>
<comment type="caution">
    <text evidence="12">The sequence shown here is derived from an EMBL/GenBank/DDBJ whole genome shotgun (WGS) entry which is preliminary data.</text>
</comment>
<evidence type="ECO:0000256" key="2">
    <source>
        <dbReference type="ARBA" id="ARBA00007404"/>
    </source>
</evidence>
<dbReference type="CDD" id="cd11363">
    <property type="entry name" value="RNase_PH_PNPase_1"/>
    <property type="match status" value="1"/>
</dbReference>
<dbReference type="InterPro" id="IPR004087">
    <property type="entry name" value="KH_dom"/>
</dbReference>
<dbReference type="InterPro" id="IPR012340">
    <property type="entry name" value="NA-bd_OB-fold"/>
</dbReference>
<dbReference type="InterPro" id="IPR001247">
    <property type="entry name" value="ExoRNase_PH_dom1"/>
</dbReference>
<dbReference type="Gene3D" id="3.30.1370.10">
    <property type="entry name" value="K Homology domain, type 1"/>
    <property type="match status" value="1"/>
</dbReference>
<dbReference type="InterPro" id="IPR003029">
    <property type="entry name" value="S1_domain"/>
</dbReference>
<dbReference type="SUPFAM" id="SSF55666">
    <property type="entry name" value="Ribonuclease PH domain 2-like"/>
    <property type="match status" value="2"/>
</dbReference>
<dbReference type="Pfam" id="PF00575">
    <property type="entry name" value="S1"/>
    <property type="match status" value="1"/>
</dbReference>
<protein>
    <recommendedName>
        <fullName evidence="9">Polyribonucleotide nucleotidyltransferase</fullName>
        <ecNumber evidence="9">2.7.7.8</ecNumber>
    </recommendedName>
    <alternativeName>
        <fullName evidence="9">Polynucleotide phosphorylase</fullName>
        <shortName evidence="9">PNPase</shortName>
    </alternativeName>
</protein>
<comment type="catalytic activity">
    <reaction evidence="9">
        <text>RNA(n+1) + phosphate = RNA(n) + a ribonucleoside 5'-diphosphate</text>
        <dbReference type="Rhea" id="RHEA:22096"/>
        <dbReference type="Rhea" id="RHEA-COMP:14527"/>
        <dbReference type="Rhea" id="RHEA-COMP:17342"/>
        <dbReference type="ChEBI" id="CHEBI:43474"/>
        <dbReference type="ChEBI" id="CHEBI:57930"/>
        <dbReference type="ChEBI" id="CHEBI:140395"/>
        <dbReference type="EC" id="2.7.7.8"/>
    </reaction>
</comment>
<dbReference type="InterPro" id="IPR036612">
    <property type="entry name" value="KH_dom_type_1_sf"/>
</dbReference>
<dbReference type="FunFam" id="2.40.50.140:FF:000023">
    <property type="entry name" value="Polyribonucleotide nucleotidyltransferase"/>
    <property type="match status" value="1"/>
</dbReference>
<evidence type="ECO:0000313" key="13">
    <source>
        <dbReference type="Proteomes" id="UP001212981"/>
    </source>
</evidence>
<dbReference type="GO" id="GO:0005829">
    <property type="term" value="C:cytosol"/>
    <property type="evidence" value="ECO:0007669"/>
    <property type="project" value="TreeGrafter"/>
</dbReference>
<gene>
    <name evidence="9 12" type="primary">pnp</name>
    <name evidence="12" type="ORF">PND82_00090</name>
</gene>
<feature type="binding site" evidence="9">
    <location>
        <position position="493"/>
    </location>
    <ligand>
        <name>Mg(2+)</name>
        <dbReference type="ChEBI" id="CHEBI:18420"/>
    </ligand>
</feature>
<dbReference type="Pfam" id="PF03726">
    <property type="entry name" value="PNPase"/>
    <property type="match status" value="1"/>
</dbReference>
<evidence type="ECO:0000256" key="8">
    <source>
        <dbReference type="ARBA" id="ARBA00022884"/>
    </source>
</evidence>
<reference evidence="12" key="1">
    <citation type="submission" date="2023-01" db="EMBL/GenBank/DDBJ databases">
        <title>Human gut microbiome strain richness.</title>
        <authorList>
            <person name="Chen-Liaw A."/>
        </authorList>
    </citation>
    <scope>NUCLEOTIDE SEQUENCE</scope>
    <source>
        <strain evidence="12">D8_m1001271B151109d0_201107</strain>
    </source>
</reference>